<keyword evidence="1" id="KW-0808">Transferase</keyword>
<protein>
    <submittedName>
        <fullName evidence="1">GNAT family N-acetyltransferase</fullName>
    </submittedName>
</protein>
<name>A0A5T0DVG4_CAMJU</name>
<dbReference type="EMBL" id="AACAIX010000140">
    <property type="protein sequence ID" value="EAJ7443810.1"/>
    <property type="molecule type" value="Genomic_DNA"/>
</dbReference>
<comment type="caution">
    <text evidence="1">The sequence shown here is derived from an EMBL/GenBank/DDBJ whole genome shotgun (WGS) entry which is preliminary data.</text>
</comment>
<proteinExistence type="predicted"/>
<organism evidence="1">
    <name type="scientific">Campylobacter jejuni</name>
    <dbReference type="NCBI Taxonomy" id="197"/>
    <lineage>
        <taxon>Bacteria</taxon>
        <taxon>Pseudomonadati</taxon>
        <taxon>Campylobacterota</taxon>
        <taxon>Epsilonproteobacteria</taxon>
        <taxon>Campylobacterales</taxon>
        <taxon>Campylobacteraceae</taxon>
        <taxon>Campylobacter</taxon>
    </lineage>
</organism>
<dbReference type="AlphaFoldDB" id="A0A5T0DVG4"/>
<sequence length="30" mass="3683">NFYESLNAKHLKQWRNYRLSGENLEKLCDL</sequence>
<reference evidence="1" key="1">
    <citation type="submission" date="2018-05" db="EMBL/GenBank/DDBJ databases">
        <authorList>
            <consortium name="NARMS: The National Antimicrobial Resistance Monitoring System"/>
        </authorList>
    </citation>
    <scope>NUCLEOTIDE SEQUENCE</scope>
    <source>
        <strain evidence="1">FSIS1504332</strain>
    </source>
</reference>
<evidence type="ECO:0000313" key="1">
    <source>
        <dbReference type="EMBL" id="EAJ7443810.1"/>
    </source>
</evidence>
<dbReference type="GO" id="GO:0016740">
    <property type="term" value="F:transferase activity"/>
    <property type="evidence" value="ECO:0007669"/>
    <property type="project" value="UniProtKB-KW"/>
</dbReference>
<feature type="non-terminal residue" evidence="1">
    <location>
        <position position="1"/>
    </location>
</feature>
<gene>
    <name evidence="1" type="ORF">A2E15_08045</name>
</gene>
<accession>A0A5T0DVG4</accession>